<gene>
    <name evidence="1" type="ORF">Goklo_028982</name>
</gene>
<dbReference type="OrthoDB" id="846389at2759"/>
<evidence type="ECO:0000313" key="2">
    <source>
        <dbReference type="Proteomes" id="UP000593573"/>
    </source>
</evidence>
<sequence>MECLVDCLSQYRVVDVLSCGKPLQEHGPLFEKTFFAFGHDLNYGVCGNVSKDVPHVLRDSYTVRNIWNLLVPYDWLTNFYSSSLQDCPVLNLQGHQDWYVRDVDWKCLFGIIAWRLWKIVTSSFFRGL</sequence>
<proteinExistence type="predicted"/>
<dbReference type="AlphaFoldDB" id="A0A7J8W7K6"/>
<name>A0A7J8W7K6_9ROSI</name>
<comment type="caution">
    <text evidence="1">The sequence shown here is derived from an EMBL/GenBank/DDBJ whole genome shotgun (WGS) entry which is preliminary data.</text>
</comment>
<dbReference type="Proteomes" id="UP000593573">
    <property type="component" value="Unassembled WGS sequence"/>
</dbReference>
<accession>A0A7J8W7K6</accession>
<organism evidence="1 2">
    <name type="scientific">Gossypium klotzschianum</name>
    <dbReference type="NCBI Taxonomy" id="34286"/>
    <lineage>
        <taxon>Eukaryota</taxon>
        <taxon>Viridiplantae</taxon>
        <taxon>Streptophyta</taxon>
        <taxon>Embryophyta</taxon>
        <taxon>Tracheophyta</taxon>
        <taxon>Spermatophyta</taxon>
        <taxon>Magnoliopsida</taxon>
        <taxon>eudicotyledons</taxon>
        <taxon>Gunneridae</taxon>
        <taxon>Pentapetalae</taxon>
        <taxon>rosids</taxon>
        <taxon>malvids</taxon>
        <taxon>Malvales</taxon>
        <taxon>Malvaceae</taxon>
        <taxon>Malvoideae</taxon>
        <taxon>Gossypium</taxon>
    </lineage>
</organism>
<reference evidence="1 2" key="1">
    <citation type="journal article" date="2019" name="Genome Biol. Evol.">
        <title>Insights into the evolution of the New World diploid cottons (Gossypium, subgenus Houzingenia) based on genome sequencing.</title>
        <authorList>
            <person name="Grover C.E."/>
            <person name="Arick M.A. 2nd"/>
            <person name="Thrash A."/>
            <person name="Conover J.L."/>
            <person name="Sanders W.S."/>
            <person name="Peterson D.G."/>
            <person name="Frelichowski J.E."/>
            <person name="Scheffler J.A."/>
            <person name="Scheffler B.E."/>
            <person name="Wendel J.F."/>
        </authorList>
    </citation>
    <scope>NUCLEOTIDE SEQUENCE [LARGE SCALE GENOMIC DNA]</scope>
    <source>
        <strain evidence="1">57</strain>
        <tissue evidence="1">Leaf</tissue>
    </source>
</reference>
<evidence type="ECO:0000313" key="1">
    <source>
        <dbReference type="EMBL" id="MBA0671047.1"/>
    </source>
</evidence>
<keyword evidence="2" id="KW-1185">Reference proteome</keyword>
<protein>
    <submittedName>
        <fullName evidence="1">Uncharacterized protein</fullName>
    </submittedName>
</protein>
<dbReference type="EMBL" id="JABFAB010239281">
    <property type="protein sequence ID" value="MBA0671047.1"/>
    <property type="molecule type" value="Genomic_DNA"/>
</dbReference>
<feature type="non-terminal residue" evidence="1">
    <location>
        <position position="1"/>
    </location>
</feature>